<dbReference type="KEGG" id="lfa:LFA_pA0261"/>
<organism evidence="1 2">
    <name type="scientific">Legionella fallonii LLAP-10</name>
    <dbReference type="NCBI Taxonomy" id="1212491"/>
    <lineage>
        <taxon>Bacteria</taxon>
        <taxon>Pseudomonadati</taxon>
        <taxon>Pseudomonadota</taxon>
        <taxon>Gammaproteobacteria</taxon>
        <taxon>Legionellales</taxon>
        <taxon>Legionellaceae</taxon>
        <taxon>Legionella</taxon>
    </lineage>
</organism>
<keyword evidence="2" id="KW-1185">Reference proteome</keyword>
<evidence type="ECO:0000313" key="1">
    <source>
        <dbReference type="EMBL" id="CEG59358.1"/>
    </source>
</evidence>
<protein>
    <recommendedName>
        <fullName evidence="3">HTH luxR-type domain-containing protein</fullName>
    </recommendedName>
</protein>
<dbReference type="AlphaFoldDB" id="A0A098GA98"/>
<geneLocation type="plasmid" evidence="2">
    <name>LLAP10_pA</name>
</geneLocation>
<reference evidence="2" key="1">
    <citation type="submission" date="2014-09" db="EMBL/GenBank/DDBJ databases">
        <authorList>
            <person name="Gomez-Valero L."/>
        </authorList>
    </citation>
    <scope>NUCLEOTIDE SEQUENCE [LARGE SCALE GENOMIC DNA]</scope>
    <source>
        <strain evidence="2">ATCC700992</strain>
        <plasmid evidence="2">LLAP10_pA</plasmid>
    </source>
</reference>
<gene>
    <name evidence="1" type="ORF">LFA_pA0261</name>
</gene>
<dbReference type="Proteomes" id="UP000032430">
    <property type="component" value="Plasmid II"/>
</dbReference>
<proteinExistence type="predicted"/>
<sequence>MMIIDHVDNQIIKMIVNGCHVNDIAEDTKKSKRYILYRLSDLKTSFNCKTTPQLIYMLATSGLIK</sequence>
<keyword evidence="1" id="KW-0614">Plasmid</keyword>
<accession>A0A098GA98</accession>
<evidence type="ECO:0008006" key="3">
    <source>
        <dbReference type="Google" id="ProtNLM"/>
    </source>
</evidence>
<dbReference type="EMBL" id="LN614828">
    <property type="protein sequence ID" value="CEG59358.1"/>
    <property type="molecule type" value="Genomic_DNA"/>
</dbReference>
<name>A0A098GA98_9GAMM</name>
<dbReference type="HOGENOM" id="CLU_2862269_0_0_6"/>
<evidence type="ECO:0000313" key="2">
    <source>
        <dbReference type="Proteomes" id="UP000032430"/>
    </source>
</evidence>
<dbReference type="RefSeq" id="WP_231865952.1">
    <property type="nucleotide sequence ID" value="NZ_LN614828.1"/>
</dbReference>